<sequence length="874" mass="98346">MKKIYTGSKAKEISFPLGGIGTGSIGLAGNGSLIDWEIYNRPNKRSFNGFSHFAVKAEADGNLLDARVLNGDLHSPYVGEYVRGGAQHSGYGYGPESNTMAGMPHFKDVAFSGEFPLAEMTFSDNYFPGNITLNAFNPLIPLNDLDSSIPAAFFEIEFENTSDISIAYTACLSVGNRELTGLIHHQHHVKEADASTYHITKLSSSNYSMDDPRFGDISLATDASSVSFQEFWYRGGWCDNLEMFWRDFTKPGLLTNRSYTEDRGLHPRHNDMSSLAAHIELLPGAKQKIRFVISWSYPNCQNFWNPEKGEPTIWKNYYATIFEDSCASAAYALQHWNRLYEDTRLFKETLFASTLPPVVLEAISANLSVLKSPTVLRLTDGSFYGFEGCIADVGSCEGSCTHVWNYAYALPFLFPKLERSMHELDFKYNKRADGRMSFRLMLPVGRETADFHACADGQFGGVIKAYRDWKISGDFPYLESNWAAIKQSIEYAWAESNEDKWDPQKRGVLEGRQHHTLDMELYGPNSWLNGFYLAALKAGAEMAAYLGEHEVAVEYSRIFEKGRKWTDEHLFNGDYYTQKVDLQDRSLLERFSAGETIFGDNALQAYWNEEVQEIKYQISGGCMIDQVIAQWHANLCGLGEIFDKQQVRKALQALYRNNFKPSMRNEANTWRLYSLNDEGGLIICSWPDGSIKPAVPLTYAPETMTGFEYQAASHMIQEGLIEEGLSIVMAIRNRYDGEKRNPWNEIECGSNYARSMASYSLLNAFSGFEFNAVEGMIGFHPVLAPNGSFQTFWSLEGGWGLFKADADTVVLQVLNGTLNLSILKLPEDWLTKIKSVQSANVELSYQLAPTHIYFPTPLILNDSHSLSINLIPAL</sequence>
<dbReference type="Gene3D" id="1.50.10.10">
    <property type="match status" value="1"/>
</dbReference>
<feature type="domain" description="Glycosyl-hydrolase family 116 N-terminal" evidence="2">
    <location>
        <begin position="15"/>
        <end position="338"/>
    </location>
</feature>
<name>A0A6B8RSU1_9BACL</name>
<dbReference type="InterPro" id="IPR008928">
    <property type="entry name" value="6-hairpin_glycosidase_sf"/>
</dbReference>
<dbReference type="InterPro" id="IPR006775">
    <property type="entry name" value="GH116_catalytic"/>
</dbReference>
<feature type="domain" description="Glycosyl-hydrolase family 116 catalytic region" evidence="1">
    <location>
        <begin position="452"/>
        <end position="760"/>
    </location>
</feature>
<organism evidence="3 4">
    <name type="scientific">Paenibacillus psychroresistens</name>
    <dbReference type="NCBI Taxonomy" id="1778678"/>
    <lineage>
        <taxon>Bacteria</taxon>
        <taxon>Bacillati</taxon>
        <taxon>Bacillota</taxon>
        <taxon>Bacilli</taxon>
        <taxon>Bacillales</taxon>
        <taxon>Paenibacillaceae</taxon>
        <taxon>Paenibacillus</taxon>
    </lineage>
</organism>
<evidence type="ECO:0000313" key="3">
    <source>
        <dbReference type="EMBL" id="QGQ98288.1"/>
    </source>
</evidence>
<protein>
    <recommendedName>
        <fullName evidence="5">Beta-glucosidase</fullName>
    </recommendedName>
</protein>
<dbReference type="PANTHER" id="PTHR12654:SF0">
    <property type="entry name" value="NON-LYSOSOMAL GLUCOSYLCERAMIDASE"/>
    <property type="match status" value="1"/>
</dbReference>
<dbReference type="Pfam" id="PF12215">
    <property type="entry name" value="Glyco_hydr_116N"/>
    <property type="match status" value="1"/>
</dbReference>
<dbReference type="OrthoDB" id="1007311at2"/>
<accession>A0A6B8RSU1</accession>
<proteinExistence type="predicted"/>
<keyword evidence="4" id="KW-1185">Reference proteome</keyword>
<dbReference type="GO" id="GO:0005975">
    <property type="term" value="P:carbohydrate metabolic process"/>
    <property type="evidence" value="ECO:0007669"/>
    <property type="project" value="InterPro"/>
</dbReference>
<evidence type="ECO:0008006" key="5">
    <source>
        <dbReference type="Google" id="ProtNLM"/>
    </source>
</evidence>
<dbReference type="EMBL" id="CP034235">
    <property type="protein sequence ID" value="QGQ98288.1"/>
    <property type="molecule type" value="Genomic_DNA"/>
</dbReference>
<dbReference type="PANTHER" id="PTHR12654">
    <property type="entry name" value="BILE ACID BETA-GLUCOSIDASE-RELATED"/>
    <property type="match status" value="1"/>
</dbReference>
<dbReference type="InterPro" id="IPR012341">
    <property type="entry name" value="6hp_glycosidase-like_sf"/>
</dbReference>
<dbReference type="Proteomes" id="UP000426246">
    <property type="component" value="Chromosome"/>
</dbReference>
<dbReference type="AlphaFoldDB" id="A0A6B8RSU1"/>
<evidence type="ECO:0000259" key="1">
    <source>
        <dbReference type="Pfam" id="PF04685"/>
    </source>
</evidence>
<evidence type="ECO:0000313" key="4">
    <source>
        <dbReference type="Proteomes" id="UP000426246"/>
    </source>
</evidence>
<dbReference type="Pfam" id="PF04685">
    <property type="entry name" value="DUF608"/>
    <property type="match status" value="1"/>
</dbReference>
<dbReference type="SUPFAM" id="SSF48208">
    <property type="entry name" value="Six-hairpin glycosidases"/>
    <property type="match status" value="1"/>
</dbReference>
<reference evidence="4" key="1">
    <citation type="submission" date="2018-11" db="EMBL/GenBank/DDBJ databases">
        <title>Complete genome sequence of Paenibacillus sp. ML311-T8.</title>
        <authorList>
            <person name="Nam Y.-D."/>
            <person name="Kang J."/>
            <person name="Chung W.-H."/>
            <person name="Park Y.S."/>
        </authorList>
    </citation>
    <scope>NUCLEOTIDE SEQUENCE [LARGE SCALE GENOMIC DNA]</scope>
    <source>
        <strain evidence="4">ML311-T8</strain>
    </source>
</reference>
<dbReference type="InterPro" id="IPR052566">
    <property type="entry name" value="Non-lysos_glucosylceramidase"/>
</dbReference>
<gene>
    <name evidence="3" type="ORF">EHS13_27090</name>
</gene>
<dbReference type="GO" id="GO:0004553">
    <property type="term" value="F:hydrolase activity, hydrolyzing O-glycosyl compounds"/>
    <property type="evidence" value="ECO:0007669"/>
    <property type="project" value="InterPro"/>
</dbReference>
<dbReference type="InterPro" id="IPR024462">
    <property type="entry name" value="GH116_N"/>
</dbReference>
<dbReference type="KEGG" id="ppsc:EHS13_27090"/>
<dbReference type="RefSeq" id="WP_155703391.1">
    <property type="nucleotide sequence ID" value="NZ_CP034235.1"/>
</dbReference>
<evidence type="ECO:0000259" key="2">
    <source>
        <dbReference type="Pfam" id="PF12215"/>
    </source>
</evidence>